<evidence type="ECO:0000313" key="2">
    <source>
        <dbReference type="EMBL" id="MBB3110618.1"/>
    </source>
</evidence>
<reference evidence="2 3" key="1">
    <citation type="submission" date="2020-08" db="EMBL/GenBank/DDBJ databases">
        <title>Genomic Encyclopedia of Type Strains, Phase III (KMG-III): the genomes of soil and plant-associated and newly described type strains.</title>
        <authorList>
            <person name="Whitman W."/>
        </authorList>
    </citation>
    <scope>NUCLEOTIDE SEQUENCE [LARGE SCALE GENOMIC DNA]</scope>
    <source>
        <strain evidence="2 3">CECT 5862</strain>
    </source>
</reference>
<organism evidence="2 3">
    <name type="scientific">Paenibacillus phyllosphaerae</name>
    <dbReference type="NCBI Taxonomy" id="274593"/>
    <lineage>
        <taxon>Bacteria</taxon>
        <taxon>Bacillati</taxon>
        <taxon>Bacillota</taxon>
        <taxon>Bacilli</taxon>
        <taxon>Bacillales</taxon>
        <taxon>Paenibacillaceae</taxon>
        <taxon>Paenibacillus</taxon>
    </lineage>
</organism>
<sequence length="225" mass="25888">MTERMEPQAFVRLVEETLLPDLVLESVDPHEPIVVRKKPDVWHKLGAGNYAGVFAHPDAHDVVVKIYAPGRDGFEEEVEVYRRLEDHPAYSQCYYSAETDGHQYLVLRRLRGKTLYQSVLDGTRIPRQVMTDIDEALAYAKSKGLCPHDVHGKNVMQHEGRGLVVDVSDFLKTDPCRMWDDLKKAYDKFYIPVMSKLPLPIPEWMMDGVRKGYRMLRSLSGSRSR</sequence>
<name>A0A7W5AXL7_9BACL</name>
<dbReference type="AlphaFoldDB" id="A0A7W5AXL7"/>
<dbReference type="EMBL" id="JACHXK010000005">
    <property type="protein sequence ID" value="MBB3110618.1"/>
    <property type="molecule type" value="Genomic_DNA"/>
</dbReference>
<dbReference type="PROSITE" id="PS50011">
    <property type="entry name" value="PROTEIN_KINASE_DOM"/>
    <property type="match status" value="1"/>
</dbReference>
<dbReference type="GO" id="GO:0004674">
    <property type="term" value="F:protein serine/threonine kinase activity"/>
    <property type="evidence" value="ECO:0007669"/>
    <property type="project" value="UniProtKB-KW"/>
</dbReference>
<proteinExistence type="predicted"/>
<evidence type="ECO:0000259" key="1">
    <source>
        <dbReference type="PROSITE" id="PS50011"/>
    </source>
</evidence>
<dbReference type="PANTHER" id="PTHR37171:SF1">
    <property type="entry name" value="SERINE_THREONINE-PROTEIN KINASE YRZF-RELATED"/>
    <property type="match status" value="1"/>
</dbReference>
<dbReference type="RefSeq" id="WP_343060524.1">
    <property type="nucleotide sequence ID" value="NZ_JACHXK010000005.1"/>
</dbReference>
<evidence type="ECO:0000313" key="3">
    <source>
        <dbReference type="Proteomes" id="UP000570361"/>
    </source>
</evidence>
<keyword evidence="3" id="KW-1185">Reference proteome</keyword>
<dbReference type="InterPro" id="IPR052396">
    <property type="entry name" value="Meiotic_Drive_Suppr_Kinase"/>
</dbReference>
<dbReference type="Gene3D" id="1.10.510.10">
    <property type="entry name" value="Transferase(Phosphotransferase) domain 1"/>
    <property type="match status" value="1"/>
</dbReference>
<keyword evidence="2" id="KW-0723">Serine/threonine-protein kinase</keyword>
<keyword evidence="2" id="KW-0808">Transferase</keyword>
<dbReference type="Proteomes" id="UP000570361">
    <property type="component" value="Unassembled WGS sequence"/>
</dbReference>
<gene>
    <name evidence="2" type="ORF">FHS18_002685</name>
</gene>
<feature type="domain" description="Protein kinase" evidence="1">
    <location>
        <begin position="39"/>
        <end position="225"/>
    </location>
</feature>
<dbReference type="PANTHER" id="PTHR37171">
    <property type="entry name" value="SERINE/THREONINE-PROTEIN KINASE YRZF-RELATED"/>
    <property type="match status" value="1"/>
</dbReference>
<dbReference type="InterPro" id="IPR000719">
    <property type="entry name" value="Prot_kinase_dom"/>
</dbReference>
<dbReference type="SUPFAM" id="SSF56112">
    <property type="entry name" value="Protein kinase-like (PK-like)"/>
    <property type="match status" value="1"/>
</dbReference>
<accession>A0A7W5AXL7</accession>
<protein>
    <submittedName>
        <fullName evidence="2">Serine/threonine protein kinase</fullName>
    </submittedName>
</protein>
<dbReference type="InterPro" id="IPR011009">
    <property type="entry name" value="Kinase-like_dom_sf"/>
</dbReference>
<comment type="caution">
    <text evidence="2">The sequence shown here is derived from an EMBL/GenBank/DDBJ whole genome shotgun (WGS) entry which is preliminary data.</text>
</comment>
<keyword evidence="2" id="KW-0418">Kinase</keyword>
<dbReference type="GO" id="GO:0005524">
    <property type="term" value="F:ATP binding"/>
    <property type="evidence" value="ECO:0007669"/>
    <property type="project" value="InterPro"/>
</dbReference>